<dbReference type="EMBL" id="LBJQ01000089">
    <property type="protein sequence ID" value="RXH24110.1"/>
    <property type="molecule type" value="Genomic_DNA"/>
</dbReference>
<dbReference type="RefSeq" id="WP_164936489.1">
    <property type="nucleotide sequence ID" value="NZ_LBJC01000028.1"/>
</dbReference>
<evidence type="ECO:0000313" key="1">
    <source>
        <dbReference type="EMBL" id="RXH24110.1"/>
    </source>
</evidence>
<dbReference type="InterPro" id="IPR024524">
    <property type="entry name" value="DUF3800"/>
</dbReference>
<comment type="caution">
    <text evidence="1">The sequence shown here is derived from an EMBL/GenBank/DDBJ whole genome shotgun (WGS) entry which is preliminary data.</text>
</comment>
<evidence type="ECO:0008006" key="3">
    <source>
        <dbReference type="Google" id="ProtNLM"/>
    </source>
</evidence>
<keyword evidence="2" id="KW-1185">Reference proteome</keyword>
<accession>A0A4V1L1B9</accession>
<dbReference type="Pfam" id="PF12686">
    <property type="entry name" value="DUF3800"/>
    <property type="match status" value="1"/>
</dbReference>
<gene>
    <name evidence="1" type="ORF">XH99_28900</name>
</gene>
<reference evidence="1 2" key="1">
    <citation type="submission" date="2015-04" db="EMBL/GenBank/DDBJ databases">
        <title>Comparative genomics of rhizobia nodulating Arachis hypogaea in China.</title>
        <authorList>
            <person name="Li Y."/>
        </authorList>
    </citation>
    <scope>NUCLEOTIDE SEQUENCE [LARGE SCALE GENOMIC DNA]</scope>
    <source>
        <strain evidence="1 2">CCBAU 51757</strain>
    </source>
</reference>
<organism evidence="1 2">
    <name type="scientific">Bradyrhizobium nanningense</name>
    <dbReference type="NCBI Taxonomy" id="1325118"/>
    <lineage>
        <taxon>Bacteria</taxon>
        <taxon>Pseudomonadati</taxon>
        <taxon>Pseudomonadota</taxon>
        <taxon>Alphaproteobacteria</taxon>
        <taxon>Hyphomicrobiales</taxon>
        <taxon>Nitrobacteraceae</taxon>
        <taxon>Bradyrhizobium</taxon>
    </lineage>
</organism>
<proteinExistence type="predicted"/>
<evidence type="ECO:0000313" key="2">
    <source>
        <dbReference type="Proteomes" id="UP000289546"/>
    </source>
</evidence>
<dbReference type="AlphaFoldDB" id="A0A4V1L1B9"/>
<protein>
    <recommendedName>
        <fullName evidence="3">DUF3800 domain-containing protein</fullName>
    </recommendedName>
</protein>
<sequence>MLTAPNPKQPLLHLYLDETGPRHPDRAAVQTKHGNDWFAIGGILVRAADEDAVKSALAAFRQQWPQITAPLHLTDMRSEKKKFAWIGRLSGNDRDRFWSSYRTFLASIPVAGTACVIDRPGYVARGYGKREGDSKWLLCRSAFDIVVERAAKLAKQQGHRLKIFYEMADPATNAMIEGYFHRIKSNGMGFDAQNSAKYLPLTAADFQHLLLDIEGKDKSNRLMQIADTYVYAIARGSYDRKFGIYRRLAESGRLVTSQVAIEHAPILGVKTYCFELVTASRNNKGRV</sequence>
<name>A0A4V1L1B9_9BRAD</name>
<dbReference type="Proteomes" id="UP000289546">
    <property type="component" value="Unassembled WGS sequence"/>
</dbReference>